<dbReference type="GO" id="GO:0005886">
    <property type="term" value="C:plasma membrane"/>
    <property type="evidence" value="ECO:0007669"/>
    <property type="project" value="UniProtKB-SubCell"/>
</dbReference>
<proteinExistence type="inferred from homology"/>
<dbReference type="CDD" id="cd14265">
    <property type="entry name" value="UDPK_IM_like"/>
    <property type="match status" value="1"/>
</dbReference>
<evidence type="ECO:0000256" key="4">
    <source>
        <dbReference type="ARBA" id="ARBA00022516"/>
    </source>
</evidence>
<evidence type="ECO:0000256" key="18">
    <source>
        <dbReference type="PIRSR" id="PIRSR600829-4"/>
    </source>
</evidence>
<keyword evidence="4" id="KW-0444">Lipid biosynthesis</keyword>
<dbReference type="AlphaFoldDB" id="A0A8H9FZJ1"/>
<dbReference type="GO" id="GO:0016301">
    <property type="term" value="F:kinase activity"/>
    <property type="evidence" value="ECO:0007669"/>
    <property type="project" value="UniProtKB-KW"/>
</dbReference>
<feature type="binding site" evidence="18">
    <location>
        <position position="31"/>
    </location>
    <ligand>
        <name>a divalent metal cation</name>
        <dbReference type="ChEBI" id="CHEBI:60240"/>
    </ligand>
</feature>
<name>A0A8H9FZJ1_9SPHI</name>
<evidence type="ECO:0000256" key="17">
    <source>
        <dbReference type="PIRSR" id="PIRSR600829-3"/>
    </source>
</evidence>
<evidence type="ECO:0000256" key="9">
    <source>
        <dbReference type="ARBA" id="ARBA00022840"/>
    </source>
</evidence>
<feature type="binding site" evidence="17">
    <location>
        <begin position="97"/>
        <end position="98"/>
    </location>
    <ligand>
        <name>ATP</name>
        <dbReference type="ChEBI" id="CHEBI:30616"/>
    </ligand>
</feature>
<evidence type="ECO:0000256" key="15">
    <source>
        <dbReference type="PIRSR" id="PIRSR600829-1"/>
    </source>
</evidence>
<feature type="binding site" evidence="17">
    <location>
        <position position="31"/>
    </location>
    <ligand>
        <name>ATP</name>
        <dbReference type="ChEBI" id="CHEBI:30616"/>
    </ligand>
</feature>
<protein>
    <submittedName>
        <fullName evidence="20">Diacylglycerol kinase</fullName>
    </submittedName>
</protein>
<feature type="transmembrane region" description="Helical" evidence="19">
    <location>
        <begin position="34"/>
        <end position="52"/>
    </location>
</feature>
<feature type="transmembrane region" description="Helical" evidence="19">
    <location>
        <begin position="99"/>
        <end position="120"/>
    </location>
</feature>
<keyword evidence="5" id="KW-0808">Transferase</keyword>
<keyword evidence="13" id="KW-0594">Phospholipid biosynthesis</keyword>
<evidence type="ECO:0000256" key="1">
    <source>
        <dbReference type="ARBA" id="ARBA00004651"/>
    </source>
</evidence>
<sequence length="128" mass="14338">MSKEKESFSIQKRVKSFGYSIAGLKHLFLYEHNARIHFIAAVLVILAGWYFEVSRMEWLAIVLCIGLVIITETLNTAIEVVCDYLSPDFHPKIKIIKDLASGAVLVSAMTAVVIAAIIFIPKLLLLIY</sequence>
<comment type="caution">
    <text evidence="20">The sequence shown here is derived from an EMBL/GenBank/DDBJ whole genome shotgun (WGS) entry which is preliminary data.</text>
</comment>
<dbReference type="Gene3D" id="1.10.287.3610">
    <property type="match status" value="1"/>
</dbReference>
<keyword evidence="7 17" id="KW-0547">Nucleotide-binding</keyword>
<feature type="binding site" evidence="17">
    <location>
        <position position="79"/>
    </location>
    <ligand>
        <name>ATP</name>
        <dbReference type="ChEBI" id="CHEBI:30616"/>
    </ligand>
</feature>
<dbReference type="Proteomes" id="UP000614460">
    <property type="component" value="Unassembled WGS sequence"/>
</dbReference>
<keyword evidence="18" id="KW-0460">Magnesium</keyword>
<keyword evidence="18" id="KW-0479">Metal-binding</keyword>
<comment type="cofactor">
    <cofactor evidence="18">
        <name>Mg(2+)</name>
        <dbReference type="ChEBI" id="CHEBI:18420"/>
    </cofactor>
    <text evidence="18">Mn(2+), Zn(2+), Cd(2+) and Co(2+) support activity to lesser extents.</text>
</comment>
<keyword evidence="12 19" id="KW-0472">Membrane</keyword>
<dbReference type="InterPro" id="IPR036945">
    <property type="entry name" value="DAGK_sf"/>
</dbReference>
<gene>
    <name evidence="20" type="ORF">GCM10011516_19330</name>
</gene>
<dbReference type="InterPro" id="IPR033717">
    <property type="entry name" value="UDPK"/>
</dbReference>
<evidence type="ECO:0000256" key="16">
    <source>
        <dbReference type="PIRSR" id="PIRSR600829-2"/>
    </source>
</evidence>
<reference evidence="20" key="2">
    <citation type="submission" date="2020-09" db="EMBL/GenBank/DDBJ databases">
        <authorList>
            <person name="Sun Q."/>
            <person name="Zhou Y."/>
        </authorList>
    </citation>
    <scope>NUCLEOTIDE SEQUENCE</scope>
    <source>
        <strain evidence="20">CGMCC 1.15966</strain>
    </source>
</reference>
<evidence type="ECO:0000256" key="14">
    <source>
        <dbReference type="ARBA" id="ARBA00023264"/>
    </source>
</evidence>
<dbReference type="InterPro" id="IPR000829">
    <property type="entry name" value="DAGK"/>
</dbReference>
<dbReference type="Pfam" id="PF01219">
    <property type="entry name" value="DAGK_prokar"/>
    <property type="match status" value="1"/>
</dbReference>
<evidence type="ECO:0000256" key="6">
    <source>
        <dbReference type="ARBA" id="ARBA00022692"/>
    </source>
</evidence>
<keyword evidence="8 20" id="KW-0418">Kinase</keyword>
<evidence type="ECO:0000256" key="8">
    <source>
        <dbReference type="ARBA" id="ARBA00022777"/>
    </source>
</evidence>
<evidence type="ECO:0000256" key="19">
    <source>
        <dbReference type="SAM" id="Phobius"/>
    </source>
</evidence>
<dbReference type="EMBL" id="BMKM01000004">
    <property type="protein sequence ID" value="GGE21842.1"/>
    <property type="molecule type" value="Genomic_DNA"/>
</dbReference>
<dbReference type="GO" id="GO:0005524">
    <property type="term" value="F:ATP binding"/>
    <property type="evidence" value="ECO:0007669"/>
    <property type="project" value="UniProtKB-KW"/>
</dbReference>
<feature type="transmembrane region" description="Helical" evidence="19">
    <location>
        <begin position="58"/>
        <end position="78"/>
    </location>
</feature>
<evidence type="ECO:0000256" key="11">
    <source>
        <dbReference type="ARBA" id="ARBA00023098"/>
    </source>
</evidence>
<keyword evidence="9 17" id="KW-0067">ATP-binding</keyword>
<keyword evidence="21" id="KW-1185">Reference proteome</keyword>
<evidence type="ECO:0000256" key="5">
    <source>
        <dbReference type="ARBA" id="ARBA00022679"/>
    </source>
</evidence>
<comment type="similarity">
    <text evidence="2">Belongs to the bacterial diacylglycerol kinase family.</text>
</comment>
<keyword evidence="14" id="KW-1208">Phospholipid metabolism</keyword>
<evidence type="ECO:0000313" key="20">
    <source>
        <dbReference type="EMBL" id="GGE21842.1"/>
    </source>
</evidence>
<evidence type="ECO:0000256" key="12">
    <source>
        <dbReference type="ARBA" id="ARBA00023136"/>
    </source>
</evidence>
<feature type="active site" description="Proton acceptor" evidence="15">
    <location>
        <position position="72"/>
    </location>
</feature>
<feature type="binding site" evidence="17">
    <location>
        <position position="19"/>
    </location>
    <ligand>
        <name>ATP</name>
        <dbReference type="ChEBI" id="CHEBI:30616"/>
    </ligand>
</feature>
<evidence type="ECO:0000256" key="2">
    <source>
        <dbReference type="ARBA" id="ARBA00005967"/>
    </source>
</evidence>
<dbReference type="PANTHER" id="PTHR34299:SF1">
    <property type="entry name" value="DIACYLGLYCEROL KINASE"/>
    <property type="match status" value="1"/>
</dbReference>
<comment type="subcellular location">
    <subcellularLocation>
        <location evidence="1">Cell membrane</location>
        <topology evidence="1">Multi-pass membrane protein</topology>
    </subcellularLocation>
</comment>
<evidence type="ECO:0000256" key="7">
    <source>
        <dbReference type="ARBA" id="ARBA00022741"/>
    </source>
</evidence>
<accession>A0A8H9FZJ1</accession>
<evidence type="ECO:0000256" key="10">
    <source>
        <dbReference type="ARBA" id="ARBA00022989"/>
    </source>
</evidence>
<keyword evidence="11" id="KW-0443">Lipid metabolism</keyword>
<evidence type="ECO:0000256" key="13">
    <source>
        <dbReference type="ARBA" id="ARBA00023209"/>
    </source>
</evidence>
<dbReference type="RefSeq" id="WP_182499251.1">
    <property type="nucleotide sequence ID" value="NZ_BMKM01000004.1"/>
</dbReference>
<keyword evidence="6 19" id="KW-0812">Transmembrane</keyword>
<feature type="binding site" evidence="16">
    <location>
        <position position="101"/>
    </location>
    <ligand>
        <name>substrate</name>
    </ligand>
</feature>
<feature type="binding site" evidence="16">
    <location>
        <position position="72"/>
    </location>
    <ligand>
        <name>substrate</name>
    </ligand>
</feature>
<keyword evidence="3" id="KW-1003">Cell membrane</keyword>
<evidence type="ECO:0000313" key="21">
    <source>
        <dbReference type="Proteomes" id="UP000614460"/>
    </source>
</evidence>
<dbReference type="GO" id="GO:0046872">
    <property type="term" value="F:metal ion binding"/>
    <property type="evidence" value="ECO:0007669"/>
    <property type="project" value="UniProtKB-KW"/>
</dbReference>
<evidence type="ECO:0000256" key="3">
    <source>
        <dbReference type="ARBA" id="ARBA00022475"/>
    </source>
</evidence>
<keyword evidence="10 19" id="KW-1133">Transmembrane helix</keyword>
<organism evidence="20 21">
    <name type="scientific">Sphingobacterium cellulitidis</name>
    <dbReference type="NCBI Taxonomy" id="1768011"/>
    <lineage>
        <taxon>Bacteria</taxon>
        <taxon>Pseudomonadati</taxon>
        <taxon>Bacteroidota</taxon>
        <taxon>Sphingobacteriia</taxon>
        <taxon>Sphingobacteriales</taxon>
        <taxon>Sphingobacteriaceae</taxon>
        <taxon>Sphingobacterium</taxon>
    </lineage>
</organism>
<reference evidence="20" key="1">
    <citation type="journal article" date="2014" name="Int. J. Syst. Evol. Microbiol.">
        <title>Complete genome sequence of Corynebacterium casei LMG S-19264T (=DSM 44701T), isolated from a smear-ripened cheese.</title>
        <authorList>
            <consortium name="US DOE Joint Genome Institute (JGI-PGF)"/>
            <person name="Walter F."/>
            <person name="Albersmeier A."/>
            <person name="Kalinowski J."/>
            <person name="Ruckert C."/>
        </authorList>
    </citation>
    <scope>NUCLEOTIDE SEQUENCE</scope>
    <source>
        <strain evidence="20">CGMCC 1.15966</strain>
    </source>
</reference>
<dbReference type="PANTHER" id="PTHR34299">
    <property type="entry name" value="DIACYLGLYCEROL KINASE"/>
    <property type="match status" value="1"/>
</dbReference>
<feature type="binding site" evidence="18">
    <location>
        <position position="79"/>
    </location>
    <ligand>
        <name>a divalent metal cation</name>
        <dbReference type="ChEBI" id="CHEBI:60240"/>
    </ligand>
</feature>
<dbReference type="GO" id="GO:0008654">
    <property type="term" value="P:phospholipid biosynthetic process"/>
    <property type="evidence" value="ECO:0007669"/>
    <property type="project" value="UniProtKB-KW"/>
</dbReference>